<keyword evidence="5 8" id="KW-0812">Transmembrane</keyword>
<keyword evidence="4" id="KW-1003">Cell membrane</keyword>
<comment type="similarity">
    <text evidence="2">Belongs to the auxin efflux carrier (TC 2.A.69) family.</text>
</comment>
<dbReference type="AlphaFoldDB" id="A0A6L8MRG4"/>
<dbReference type="PANTHER" id="PTHR36838:SF4">
    <property type="entry name" value="AUXIN EFFLUX CARRIER FAMILY PROTEIN"/>
    <property type="match status" value="1"/>
</dbReference>
<feature type="transmembrane region" description="Helical" evidence="8">
    <location>
        <begin position="155"/>
        <end position="176"/>
    </location>
</feature>
<comment type="caution">
    <text evidence="9">The sequence shown here is derived from an EMBL/GenBank/DDBJ whole genome shotgun (WGS) entry which is preliminary data.</text>
</comment>
<evidence type="ECO:0000256" key="1">
    <source>
        <dbReference type="ARBA" id="ARBA00004651"/>
    </source>
</evidence>
<organism evidence="9 10">
    <name type="scientific">Duganella lactea</name>
    <dbReference type="NCBI Taxonomy" id="2692173"/>
    <lineage>
        <taxon>Bacteria</taxon>
        <taxon>Pseudomonadati</taxon>
        <taxon>Pseudomonadota</taxon>
        <taxon>Betaproteobacteria</taxon>
        <taxon>Burkholderiales</taxon>
        <taxon>Oxalobacteraceae</taxon>
        <taxon>Telluria group</taxon>
        <taxon>Duganella</taxon>
    </lineage>
</organism>
<accession>A0A6L8MRG4</accession>
<dbReference type="PANTHER" id="PTHR36838">
    <property type="entry name" value="AUXIN EFFLUX CARRIER FAMILY PROTEIN"/>
    <property type="match status" value="1"/>
</dbReference>
<keyword evidence="6 8" id="KW-1133">Transmembrane helix</keyword>
<feature type="transmembrane region" description="Helical" evidence="8">
    <location>
        <begin position="188"/>
        <end position="208"/>
    </location>
</feature>
<evidence type="ECO:0000313" key="10">
    <source>
        <dbReference type="Proteomes" id="UP000474565"/>
    </source>
</evidence>
<reference evidence="9 10" key="1">
    <citation type="submission" date="2019-12" db="EMBL/GenBank/DDBJ databases">
        <title>Novel species isolated from a subtropical stream in China.</title>
        <authorList>
            <person name="Lu H."/>
        </authorList>
    </citation>
    <scope>NUCLEOTIDE SEQUENCE [LARGE SCALE GENOMIC DNA]</scope>
    <source>
        <strain evidence="9 10">FT50W</strain>
    </source>
</reference>
<dbReference type="InterPro" id="IPR004776">
    <property type="entry name" value="Mem_transp_PIN-like"/>
</dbReference>
<feature type="transmembrane region" description="Helical" evidence="8">
    <location>
        <begin position="250"/>
        <end position="268"/>
    </location>
</feature>
<name>A0A6L8MRG4_9BURK</name>
<gene>
    <name evidence="9" type="ORF">GTP44_22100</name>
</gene>
<keyword evidence="7 8" id="KW-0472">Membrane</keyword>
<dbReference type="GO" id="GO:0055085">
    <property type="term" value="P:transmembrane transport"/>
    <property type="evidence" value="ECO:0007669"/>
    <property type="project" value="InterPro"/>
</dbReference>
<dbReference type="EMBL" id="WWCP01000036">
    <property type="protein sequence ID" value="MYM84629.1"/>
    <property type="molecule type" value="Genomic_DNA"/>
</dbReference>
<evidence type="ECO:0000256" key="7">
    <source>
        <dbReference type="ARBA" id="ARBA00023136"/>
    </source>
</evidence>
<dbReference type="RefSeq" id="WP_161021106.1">
    <property type="nucleotide sequence ID" value="NZ_WWCP01000036.1"/>
</dbReference>
<feature type="transmembrane region" description="Helical" evidence="8">
    <location>
        <begin position="61"/>
        <end position="84"/>
    </location>
</feature>
<evidence type="ECO:0000256" key="6">
    <source>
        <dbReference type="ARBA" id="ARBA00022989"/>
    </source>
</evidence>
<evidence type="ECO:0000256" key="4">
    <source>
        <dbReference type="ARBA" id="ARBA00022475"/>
    </source>
</evidence>
<protein>
    <submittedName>
        <fullName evidence="9">AEC family transporter</fullName>
    </submittedName>
</protein>
<dbReference type="Proteomes" id="UP000474565">
    <property type="component" value="Unassembled WGS sequence"/>
</dbReference>
<evidence type="ECO:0000256" key="2">
    <source>
        <dbReference type="ARBA" id="ARBA00010145"/>
    </source>
</evidence>
<feature type="transmembrane region" description="Helical" evidence="8">
    <location>
        <begin position="123"/>
        <end position="143"/>
    </location>
</feature>
<comment type="subcellular location">
    <subcellularLocation>
        <location evidence="1">Cell membrane</location>
        <topology evidence="1">Multi-pass membrane protein</topology>
    </subcellularLocation>
</comment>
<feature type="transmembrane region" description="Helical" evidence="8">
    <location>
        <begin position="38"/>
        <end position="55"/>
    </location>
</feature>
<dbReference type="Pfam" id="PF03547">
    <property type="entry name" value="Mem_trans"/>
    <property type="match status" value="1"/>
</dbReference>
<dbReference type="GO" id="GO:0005886">
    <property type="term" value="C:plasma membrane"/>
    <property type="evidence" value="ECO:0007669"/>
    <property type="project" value="UniProtKB-SubCell"/>
</dbReference>
<feature type="transmembrane region" description="Helical" evidence="8">
    <location>
        <begin position="220"/>
        <end position="244"/>
    </location>
</feature>
<feature type="transmembrane region" description="Helical" evidence="8">
    <location>
        <begin position="6"/>
        <end position="26"/>
    </location>
</feature>
<sequence>MAVLFTTLWPVFVLIVAGHVMRRTGFPGDGFWPGAEKLNYFILFPALLFSSLAMAPLDNPALPRVLGAVLLCLAACSLLMLAAWRWRRWPAARFGVLVQGVLRFNTYLGLAVVGSLFGKPGLVLAAVIMAVYVPTVNVLSVLAFSAGRGASITSLLLPIARNPLILACLAGVAFNLCGLEPRWGADKLLTMLAATSLPLGLLNVGAALNPRELRGELGALTVNAVTRLAGAPLLALLCAHWLALPSLERAILVLFFALPTAPTAYVLARQMGGDSHLMAGIITLQTMLSAVSLMVVLALL</sequence>
<feature type="transmembrane region" description="Helical" evidence="8">
    <location>
        <begin position="96"/>
        <end position="117"/>
    </location>
</feature>
<evidence type="ECO:0000256" key="8">
    <source>
        <dbReference type="SAM" id="Phobius"/>
    </source>
</evidence>
<dbReference type="InterPro" id="IPR038770">
    <property type="entry name" value="Na+/solute_symporter_sf"/>
</dbReference>
<keyword evidence="3" id="KW-0813">Transport</keyword>
<feature type="transmembrane region" description="Helical" evidence="8">
    <location>
        <begin position="277"/>
        <end position="299"/>
    </location>
</feature>
<evidence type="ECO:0000256" key="3">
    <source>
        <dbReference type="ARBA" id="ARBA00022448"/>
    </source>
</evidence>
<evidence type="ECO:0000313" key="9">
    <source>
        <dbReference type="EMBL" id="MYM84629.1"/>
    </source>
</evidence>
<evidence type="ECO:0000256" key="5">
    <source>
        <dbReference type="ARBA" id="ARBA00022692"/>
    </source>
</evidence>
<dbReference type="Gene3D" id="1.20.1530.20">
    <property type="match status" value="1"/>
</dbReference>
<proteinExistence type="inferred from homology"/>